<evidence type="ECO:0000313" key="8">
    <source>
        <dbReference type="Proteomes" id="UP000012063"/>
    </source>
</evidence>
<dbReference type="EMBL" id="CAUI01000023">
    <property type="protein sequence ID" value="CCU80535.1"/>
    <property type="molecule type" value="Genomic_DNA"/>
</dbReference>
<keyword evidence="4" id="KW-0804">Transcription</keyword>
<evidence type="ECO:0000259" key="5">
    <source>
        <dbReference type="Pfam" id="PF04198"/>
    </source>
</evidence>
<dbReference type="SUPFAM" id="SSF46785">
    <property type="entry name" value="Winged helix' DNA-binding domain"/>
    <property type="match status" value="1"/>
</dbReference>
<organism evidence="7 8">
    <name type="scientific">Halanaerobium saccharolyticum subsp. saccharolyticum DSM 6643</name>
    <dbReference type="NCBI Taxonomy" id="1293054"/>
    <lineage>
        <taxon>Bacteria</taxon>
        <taxon>Bacillati</taxon>
        <taxon>Bacillota</taxon>
        <taxon>Clostridia</taxon>
        <taxon>Halanaerobiales</taxon>
        <taxon>Halanaerobiaceae</taxon>
        <taxon>Halanaerobium</taxon>
    </lineage>
</organism>
<dbReference type="STRING" id="1293054.HSACCH_02117"/>
<protein>
    <submittedName>
        <fullName evidence="7">Central glycolytic genes regulator</fullName>
    </submittedName>
</protein>
<reference evidence="8" key="1">
    <citation type="journal article" date="2013" name="Genome Announc.">
        <title>Genome Sequence of Halanaerobium saccharolyticum subsp. saccharolyticum Strain DSM 6643T, a Halophilic Hydrogen-Producing Bacterium.</title>
        <authorList>
            <person name="Kivisto A."/>
            <person name="Larjo A."/>
            <person name="Ciranna A."/>
            <person name="Santala V."/>
            <person name="Roos C."/>
            <person name="Karp M."/>
        </authorList>
    </citation>
    <scope>NUCLEOTIDE SEQUENCE [LARGE SCALE GENOMIC DNA]</scope>
    <source>
        <strain evidence="8">DSM 6643</strain>
    </source>
</reference>
<comment type="similarity">
    <text evidence="1">Belongs to the SorC transcriptional regulatory family.</text>
</comment>
<proteinExistence type="inferred from homology"/>
<dbReference type="InterPro" id="IPR036390">
    <property type="entry name" value="WH_DNA-bd_sf"/>
</dbReference>
<evidence type="ECO:0000256" key="2">
    <source>
        <dbReference type="ARBA" id="ARBA00023015"/>
    </source>
</evidence>
<dbReference type="Pfam" id="PF21715">
    <property type="entry name" value="CggR_N"/>
    <property type="match status" value="1"/>
</dbReference>
<feature type="domain" description="Sugar-binding" evidence="5">
    <location>
        <begin position="133"/>
        <end position="375"/>
    </location>
</feature>
<dbReference type="eggNOG" id="COG2390">
    <property type="taxonomic scope" value="Bacteria"/>
</dbReference>
<dbReference type="Proteomes" id="UP000012063">
    <property type="component" value="Unassembled WGS sequence"/>
</dbReference>
<dbReference type="InParanoid" id="M5E3T2"/>
<feature type="domain" description="CggR N-terminal DNA binding" evidence="6">
    <location>
        <begin position="59"/>
        <end position="126"/>
    </location>
</feature>
<dbReference type="InterPro" id="IPR007324">
    <property type="entry name" value="Sugar-bd_dom_put"/>
</dbReference>
<dbReference type="PANTHER" id="PTHR34294:SF5">
    <property type="entry name" value="CENTRAL GLYCOLYTIC GENES REGULATOR"/>
    <property type="match status" value="1"/>
</dbReference>
<dbReference type="InterPro" id="IPR051054">
    <property type="entry name" value="SorC_transcr_regulators"/>
</dbReference>
<name>M5E3T2_9FIRM</name>
<evidence type="ECO:0000256" key="4">
    <source>
        <dbReference type="ARBA" id="ARBA00023163"/>
    </source>
</evidence>
<dbReference type="SUPFAM" id="SSF100950">
    <property type="entry name" value="NagB/RpiA/CoA transferase-like"/>
    <property type="match status" value="1"/>
</dbReference>
<dbReference type="Gene3D" id="3.40.50.1360">
    <property type="match status" value="1"/>
</dbReference>
<sequence>MEVKNKYKLAADLNISFVFCCPGTIMFHLDKNVPARRLNMNKLFKIQQKIVPEIVKTAQQRYNILRGIYYNQPIGRRALAKILGLSERTIRNDLEFFEKKALITISPAGTRITRIGEDFLMEVDEYIKELRDISYLENRLEKILGIETVNLVNGAVPSGDLKAEIGRMASQLLQREIRNGDILAVTGGTTLAEVASEMTYSTEPKDVTVVPGRGGLSEDVEIQANTIAAEIAKKLGGSYHLLHIPDNMAEENIYHVTKEPTIKRTLEILKQANILIHGVGTAADMAARRGMKENEIKDLLKAGAVGEAFGFYFNSEGEIIYSTTSVGLNLNDLQAISKVIVVAGGENKAEAIISAVSSKYQDILITDEITARKIISLKGGEAENRLAN</sequence>
<comment type="caution">
    <text evidence="7">The sequence shown here is derived from an EMBL/GenBank/DDBJ whole genome shotgun (WGS) entry which is preliminary data.</text>
</comment>
<dbReference type="Gene3D" id="1.10.10.10">
    <property type="entry name" value="Winged helix-like DNA-binding domain superfamily/Winged helix DNA-binding domain"/>
    <property type="match status" value="1"/>
</dbReference>
<dbReference type="FunCoup" id="M5E3T2">
    <property type="interactions" value="15"/>
</dbReference>
<accession>M5E3T2</accession>
<evidence type="ECO:0000259" key="6">
    <source>
        <dbReference type="Pfam" id="PF21715"/>
    </source>
</evidence>
<dbReference type="GO" id="GO:0030246">
    <property type="term" value="F:carbohydrate binding"/>
    <property type="evidence" value="ECO:0007669"/>
    <property type="project" value="InterPro"/>
</dbReference>
<evidence type="ECO:0000256" key="1">
    <source>
        <dbReference type="ARBA" id="ARBA00010466"/>
    </source>
</evidence>
<evidence type="ECO:0000313" key="7">
    <source>
        <dbReference type="EMBL" id="CCU80535.1"/>
    </source>
</evidence>
<dbReference type="Pfam" id="PF04198">
    <property type="entry name" value="Sugar-bind"/>
    <property type="match status" value="1"/>
</dbReference>
<keyword evidence="3" id="KW-0238">DNA-binding</keyword>
<keyword evidence="8" id="KW-1185">Reference proteome</keyword>
<dbReference type="InterPro" id="IPR036388">
    <property type="entry name" value="WH-like_DNA-bd_sf"/>
</dbReference>
<keyword evidence="2" id="KW-0805">Transcription regulation</keyword>
<dbReference type="AlphaFoldDB" id="M5E3T2"/>
<dbReference type="GO" id="GO:0003677">
    <property type="term" value="F:DNA binding"/>
    <property type="evidence" value="ECO:0007669"/>
    <property type="project" value="UniProtKB-KW"/>
</dbReference>
<evidence type="ECO:0000256" key="3">
    <source>
        <dbReference type="ARBA" id="ARBA00023125"/>
    </source>
</evidence>
<dbReference type="InterPro" id="IPR037171">
    <property type="entry name" value="NagB/RpiA_transferase-like"/>
</dbReference>
<dbReference type="PANTHER" id="PTHR34294">
    <property type="entry name" value="TRANSCRIPTIONAL REGULATOR-RELATED"/>
    <property type="match status" value="1"/>
</dbReference>
<dbReference type="InterPro" id="IPR048715">
    <property type="entry name" value="CggR_N"/>
</dbReference>
<gene>
    <name evidence="7" type="ORF">HSACCH_02117</name>
</gene>